<dbReference type="EMBL" id="WTYA01000002">
    <property type="protein sequence ID" value="MXP27810.1"/>
    <property type="molecule type" value="Genomic_DNA"/>
</dbReference>
<dbReference type="InterPro" id="IPR021251">
    <property type="entry name" value="DUF2793"/>
</dbReference>
<organism evidence="1 2">
    <name type="scientific">Qipengyuania algicida</name>
    <dbReference type="NCBI Taxonomy" id="1836209"/>
    <lineage>
        <taxon>Bacteria</taxon>
        <taxon>Pseudomonadati</taxon>
        <taxon>Pseudomonadota</taxon>
        <taxon>Alphaproteobacteria</taxon>
        <taxon>Sphingomonadales</taxon>
        <taxon>Erythrobacteraceae</taxon>
        <taxon>Qipengyuania</taxon>
    </lineage>
</organism>
<protein>
    <submittedName>
        <fullName evidence="1">DUF2793 domain-containing protein</fullName>
    </submittedName>
</protein>
<dbReference type="OrthoDB" id="564699at2"/>
<dbReference type="RefSeq" id="WP_160752110.1">
    <property type="nucleotide sequence ID" value="NZ_WTYA01000002.1"/>
</dbReference>
<accession>A0A845AC39</accession>
<reference evidence="1 2" key="1">
    <citation type="submission" date="2019-12" db="EMBL/GenBank/DDBJ databases">
        <title>Genomic-based taxomic classification of the family Erythrobacteraceae.</title>
        <authorList>
            <person name="Xu L."/>
        </authorList>
    </citation>
    <scope>NUCLEOTIDE SEQUENCE [LARGE SCALE GENOMIC DNA]</scope>
    <source>
        <strain evidence="1 2">KEMB 9005-328</strain>
    </source>
</reference>
<dbReference type="Proteomes" id="UP000439780">
    <property type="component" value="Unassembled WGS sequence"/>
</dbReference>
<keyword evidence="2" id="KW-1185">Reference proteome</keyword>
<evidence type="ECO:0000313" key="2">
    <source>
        <dbReference type="Proteomes" id="UP000439780"/>
    </source>
</evidence>
<sequence>MANPAVEGVASAPPNDPAEGSLYIVAVGATGEWSGRDGELAGWEAGA</sequence>
<evidence type="ECO:0000313" key="1">
    <source>
        <dbReference type="EMBL" id="MXP27810.1"/>
    </source>
</evidence>
<gene>
    <name evidence="1" type="ORF">GRI58_03100</name>
</gene>
<dbReference type="AlphaFoldDB" id="A0A845AC39"/>
<comment type="caution">
    <text evidence="1">The sequence shown here is derived from an EMBL/GenBank/DDBJ whole genome shotgun (WGS) entry which is preliminary data.</text>
</comment>
<proteinExistence type="predicted"/>
<name>A0A845AC39_9SPHN</name>
<dbReference type="Pfam" id="PF10983">
    <property type="entry name" value="DUF2793"/>
    <property type="match status" value="1"/>
</dbReference>